<dbReference type="EMBL" id="JASUBT010000005">
    <property type="protein sequence ID" value="MDL4935788.1"/>
    <property type="molecule type" value="Genomic_DNA"/>
</dbReference>
<evidence type="ECO:0000313" key="2">
    <source>
        <dbReference type="Proteomes" id="UP001241571"/>
    </source>
</evidence>
<gene>
    <name evidence="1" type="ORF">QRX88_08690</name>
</gene>
<proteinExistence type="predicted"/>
<dbReference type="RefSeq" id="WP_142434882.1">
    <property type="nucleotide sequence ID" value="NZ_BSYC01000005.1"/>
</dbReference>
<reference evidence="1 2" key="1">
    <citation type="submission" date="2023-06" db="EMBL/GenBank/DDBJ databases">
        <title>Acute promotion of culturable opportunistic pathogens and persistent increase of antibiotic resistance following antibiotic exposure in mouse gut microbiota.</title>
        <authorList>
            <person name="Li L."/>
            <person name="Wang B."/>
            <person name="Sun Y."/>
            <person name="Wang M."/>
            <person name="Xu H."/>
        </authorList>
    </citation>
    <scope>NUCLEOTIDE SEQUENCE [LARGE SCALE GENOMIC DNA]</scope>
    <source>
        <strain evidence="1 2">CRI2_2</strain>
    </source>
</reference>
<comment type="caution">
    <text evidence="1">The sequence shown here is derived from an EMBL/GenBank/DDBJ whole genome shotgun (WGS) entry which is preliminary data.</text>
</comment>
<name>A0ABD4ZSW6_ENTGA</name>
<dbReference type="Proteomes" id="UP001241571">
    <property type="component" value="Unassembled WGS sequence"/>
</dbReference>
<dbReference type="AlphaFoldDB" id="A0ABD4ZSW6"/>
<sequence length="86" mass="9712">MVTSVTLFRLEEEDRFLQRVAYQAAGIMISSGNYKKSAKVESIAESIYVPIVSKTASQEKVERVVSADPEEARQFVKQLEAKMNKQ</sequence>
<evidence type="ECO:0000313" key="1">
    <source>
        <dbReference type="EMBL" id="MDL4935788.1"/>
    </source>
</evidence>
<accession>A0ABD4ZSW6</accession>
<organism evidence="1 2">
    <name type="scientific">Enterococcus gallinarum</name>
    <dbReference type="NCBI Taxonomy" id="1353"/>
    <lineage>
        <taxon>Bacteria</taxon>
        <taxon>Bacillati</taxon>
        <taxon>Bacillota</taxon>
        <taxon>Bacilli</taxon>
        <taxon>Lactobacillales</taxon>
        <taxon>Enterococcaceae</taxon>
        <taxon>Enterococcus</taxon>
    </lineage>
</organism>
<protein>
    <submittedName>
        <fullName evidence="1">Uncharacterized protein</fullName>
    </submittedName>
</protein>